<organism evidence="7 8">
    <name type="scientific">Mortierella hygrophila</name>
    <dbReference type="NCBI Taxonomy" id="979708"/>
    <lineage>
        <taxon>Eukaryota</taxon>
        <taxon>Fungi</taxon>
        <taxon>Fungi incertae sedis</taxon>
        <taxon>Mucoromycota</taxon>
        <taxon>Mortierellomycotina</taxon>
        <taxon>Mortierellomycetes</taxon>
        <taxon>Mortierellales</taxon>
        <taxon>Mortierellaceae</taxon>
        <taxon>Mortierella</taxon>
    </lineage>
</organism>
<dbReference type="PANTHER" id="PTHR47356:SF2">
    <property type="entry name" value="FAD-BINDING DOMAIN-CONTAINING PROTEIN-RELATED"/>
    <property type="match status" value="1"/>
</dbReference>
<keyword evidence="4" id="KW-0560">Oxidoreductase</keyword>
<evidence type="ECO:0000313" key="8">
    <source>
        <dbReference type="Proteomes" id="UP000723463"/>
    </source>
</evidence>
<dbReference type="Pfam" id="PF01494">
    <property type="entry name" value="FAD_binding_3"/>
    <property type="match status" value="2"/>
</dbReference>
<dbReference type="Proteomes" id="UP000723463">
    <property type="component" value="Unassembled WGS sequence"/>
</dbReference>
<feature type="region of interest" description="Disordered" evidence="5">
    <location>
        <begin position="452"/>
        <end position="499"/>
    </location>
</feature>
<dbReference type="InterPro" id="IPR002938">
    <property type="entry name" value="FAD-bd"/>
</dbReference>
<dbReference type="GO" id="GO:0071949">
    <property type="term" value="F:FAD binding"/>
    <property type="evidence" value="ECO:0007669"/>
    <property type="project" value="InterPro"/>
</dbReference>
<feature type="compositionally biased region" description="Low complexity" evidence="5">
    <location>
        <begin position="488"/>
        <end position="499"/>
    </location>
</feature>
<dbReference type="Gene3D" id="3.50.50.60">
    <property type="entry name" value="FAD/NAD(P)-binding domain"/>
    <property type="match status" value="1"/>
</dbReference>
<keyword evidence="8" id="KW-1185">Reference proteome</keyword>
<dbReference type="EMBL" id="JAAAXW010000119">
    <property type="protein sequence ID" value="KAF9543216.1"/>
    <property type="molecule type" value="Genomic_DNA"/>
</dbReference>
<dbReference type="PRINTS" id="PR00420">
    <property type="entry name" value="RNGMNOXGNASE"/>
</dbReference>
<keyword evidence="3" id="KW-0274">FAD</keyword>
<feature type="domain" description="FAD-binding" evidence="6">
    <location>
        <begin position="32"/>
        <end position="198"/>
    </location>
</feature>
<keyword evidence="2" id="KW-0285">Flavoprotein</keyword>
<feature type="compositionally biased region" description="Basic and acidic residues" evidence="5">
    <location>
        <begin position="474"/>
        <end position="487"/>
    </location>
</feature>
<evidence type="ECO:0000256" key="2">
    <source>
        <dbReference type="ARBA" id="ARBA00022630"/>
    </source>
</evidence>
<dbReference type="GO" id="GO:0004497">
    <property type="term" value="F:monooxygenase activity"/>
    <property type="evidence" value="ECO:0007669"/>
    <property type="project" value="InterPro"/>
</dbReference>
<feature type="compositionally biased region" description="Low complexity" evidence="5">
    <location>
        <begin position="1"/>
        <end position="15"/>
    </location>
</feature>
<protein>
    <recommendedName>
        <fullName evidence="6">FAD-binding domain-containing protein</fullName>
    </recommendedName>
</protein>
<evidence type="ECO:0000259" key="6">
    <source>
        <dbReference type="Pfam" id="PF01494"/>
    </source>
</evidence>
<dbReference type="InterPro" id="IPR050562">
    <property type="entry name" value="FAD_mOase_fung"/>
</dbReference>
<dbReference type="InterPro" id="IPR036188">
    <property type="entry name" value="FAD/NAD-bd_sf"/>
</dbReference>
<evidence type="ECO:0000256" key="4">
    <source>
        <dbReference type="ARBA" id="ARBA00023002"/>
    </source>
</evidence>
<gene>
    <name evidence="7" type="ORF">EC957_001091</name>
</gene>
<comment type="similarity">
    <text evidence="1">Belongs to the paxM FAD-dependent monooxygenase family.</text>
</comment>
<feature type="domain" description="FAD-binding" evidence="6">
    <location>
        <begin position="319"/>
        <end position="376"/>
    </location>
</feature>
<evidence type="ECO:0000313" key="7">
    <source>
        <dbReference type="EMBL" id="KAF9543216.1"/>
    </source>
</evidence>
<proteinExistence type="inferred from homology"/>
<evidence type="ECO:0000256" key="3">
    <source>
        <dbReference type="ARBA" id="ARBA00022827"/>
    </source>
</evidence>
<dbReference type="SUPFAM" id="SSF51905">
    <property type="entry name" value="FAD/NAD(P)-binding domain"/>
    <property type="match status" value="1"/>
</dbReference>
<name>A0A9P6F677_9FUNG</name>
<feature type="region of interest" description="Disordered" evidence="5">
    <location>
        <begin position="1"/>
        <end position="23"/>
    </location>
</feature>
<comment type="caution">
    <text evidence="7">The sequence shown here is derived from an EMBL/GenBank/DDBJ whole genome shotgun (WGS) entry which is preliminary data.</text>
</comment>
<dbReference type="PANTHER" id="PTHR47356">
    <property type="entry name" value="FAD-DEPENDENT MONOOXYGENASE ASQG-RELATED"/>
    <property type="match status" value="1"/>
</dbReference>
<evidence type="ECO:0000256" key="5">
    <source>
        <dbReference type="SAM" id="MobiDB-lite"/>
    </source>
</evidence>
<reference evidence="7" key="1">
    <citation type="journal article" date="2020" name="Fungal Divers.">
        <title>Resolving the Mortierellaceae phylogeny through synthesis of multi-gene phylogenetics and phylogenomics.</title>
        <authorList>
            <person name="Vandepol N."/>
            <person name="Liber J."/>
            <person name="Desiro A."/>
            <person name="Na H."/>
            <person name="Kennedy M."/>
            <person name="Barry K."/>
            <person name="Grigoriev I.V."/>
            <person name="Miller A.N."/>
            <person name="O'Donnell K."/>
            <person name="Stajich J.E."/>
            <person name="Bonito G."/>
        </authorList>
    </citation>
    <scope>NUCLEOTIDE SEQUENCE</scope>
    <source>
        <strain evidence="7">NRRL 2591</strain>
    </source>
</reference>
<evidence type="ECO:0000256" key="1">
    <source>
        <dbReference type="ARBA" id="ARBA00007992"/>
    </source>
</evidence>
<accession>A0A9P6F677</accession>
<sequence length="499" mass="55949">MSTEESTTSTPLPSTGFKGSDLPPLVTDAPPHVLIAGAGLAGLFLGNLLEKAGIPYEIFERTAEIKPLGAIMCLSPNILPAFEQLNIYEELMSFSKPCRTAHFFTDKLKHITSNSGFPAEEYVGIPWGPVVILFARPELYDMLFKKIPSEKIHMSKKILSFQQNHEGVMLRFSDNTTTHGDILVGADGAHSAVRQHLYKTLDNQGLLPKADTKDMSRGYISLVGTTNELDPAKYADLELEECMNMFVIGDKSTPYTWATFTVPGNRICWNVIIQLGIEEIADDQFKSSDWVPQQNQEMMDSIRHFKTTYGTLGDLFDATDIERVSKVYFEDMLFETWNHGRTVLIGDAAHKLLPSTGAGAVNAMQDAVLLANHLYDITPTSFENINIALNDYKEERFDTIKEQYPQSYISAKLLYGHNFSERILREVVFNWLPKSMQRKQLLKDTAYRPQANFLPQAPKRGTMETVPQQPSKRIQKEKEEKEAKKQAAIDSPVASAAAV</sequence>
<dbReference type="AlphaFoldDB" id="A0A9P6F677"/>